<feature type="compositionally biased region" description="Basic and acidic residues" evidence="1">
    <location>
        <begin position="1"/>
        <end position="15"/>
    </location>
</feature>
<name>A0A1V0SI02_9VIRU</name>
<proteinExistence type="predicted"/>
<accession>A0A1V0SI02</accession>
<dbReference type="EMBL" id="KY684108">
    <property type="protein sequence ID" value="ARF11291.1"/>
    <property type="molecule type" value="Genomic_DNA"/>
</dbReference>
<protein>
    <submittedName>
        <fullName evidence="2">Uncharacterized protein</fullName>
    </submittedName>
</protein>
<evidence type="ECO:0000256" key="1">
    <source>
        <dbReference type="SAM" id="MobiDB-lite"/>
    </source>
</evidence>
<sequence length="216" mass="25825">MEKDNVDSNVHKSTENNDSTQSSSTNTYSNKMLEYINNFSKEFDKRYNYIKNRDKDTIDSLEDEQEITFVNESDPEQLATHEYYDKEYTGISYDKFMNKTYKLQDPDTIVLPCSYINLYFDNPNWDEHITFKIKADDELKGFTRHEIMKKALDRFHLLYYIYKNYSVDDGKINPENSSHLFGAALHGDNEYEANGLHFIIYNTKYNYWRFECMVNH</sequence>
<feature type="region of interest" description="Disordered" evidence="1">
    <location>
        <begin position="1"/>
        <end position="27"/>
    </location>
</feature>
<organism evidence="2">
    <name type="scientific">Klosneuvirus KNV1</name>
    <dbReference type="NCBI Taxonomy" id="1977640"/>
    <lineage>
        <taxon>Viruses</taxon>
        <taxon>Varidnaviria</taxon>
        <taxon>Bamfordvirae</taxon>
        <taxon>Nucleocytoviricota</taxon>
        <taxon>Megaviricetes</taxon>
        <taxon>Imitervirales</taxon>
        <taxon>Mimiviridae</taxon>
        <taxon>Klosneuvirinae</taxon>
        <taxon>Klosneuvirus</taxon>
    </lineage>
</organism>
<gene>
    <name evidence="2" type="ORF">Klosneuvirus_1_148</name>
</gene>
<evidence type="ECO:0000313" key="2">
    <source>
        <dbReference type="EMBL" id="ARF11291.1"/>
    </source>
</evidence>
<reference evidence="2" key="1">
    <citation type="journal article" date="2017" name="Science">
        <title>Giant viruses with an expanded complement of translation system components.</title>
        <authorList>
            <person name="Schulz F."/>
            <person name="Yutin N."/>
            <person name="Ivanova N.N."/>
            <person name="Ortega D.R."/>
            <person name="Lee T.K."/>
            <person name="Vierheilig J."/>
            <person name="Daims H."/>
            <person name="Horn M."/>
            <person name="Wagner M."/>
            <person name="Jensen G.J."/>
            <person name="Kyrpides N.C."/>
            <person name="Koonin E.V."/>
            <person name="Woyke T."/>
        </authorList>
    </citation>
    <scope>NUCLEOTIDE SEQUENCE</scope>
    <source>
        <strain evidence="2">KNV1</strain>
    </source>
</reference>
<feature type="compositionally biased region" description="Low complexity" evidence="1">
    <location>
        <begin position="16"/>
        <end position="27"/>
    </location>
</feature>